<keyword evidence="12" id="KW-1185">Reference proteome</keyword>
<dbReference type="Pfam" id="PF12202">
    <property type="entry name" value="OSR1_C"/>
    <property type="match status" value="1"/>
</dbReference>
<dbReference type="Gene3D" id="3.30.200.20">
    <property type="entry name" value="Phosphorylase Kinase, domain 1"/>
    <property type="match status" value="1"/>
</dbReference>
<dbReference type="InterPro" id="IPR050588">
    <property type="entry name" value="WNK_Ser-Thr_kinase"/>
</dbReference>
<dbReference type="PROSITE" id="PS00108">
    <property type="entry name" value="PROTEIN_KINASE_ST"/>
    <property type="match status" value="1"/>
</dbReference>
<keyword evidence="4" id="KW-0547">Nucleotide-binding</keyword>
<dbReference type="SUPFAM" id="SSF56112">
    <property type="entry name" value="Protein kinase-like (PK-like)"/>
    <property type="match status" value="1"/>
</dbReference>
<dbReference type="InterPro" id="IPR008271">
    <property type="entry name" value="Ser/Thr_kinase_AS"/>
</dbReference>
<evidence type="ECO:0000256" key="9">
    <source>
        <dbReference type="SAM" id="MobiDB-lite"/>
    </source>
</evidence>
<dbReference type="Gene3D" id="3.10.20.90">
    <property type="entry name" value="Phosphatidylinositol 3-kinase Catalytic Subunit, Chain A, domain 1"/>
    <property type="match status" value="1"/>
</dbReference>
<name>A0ABP0ZCJ1_9ROSI</name>
<evidence type="ECO:0000256" key="6">
    <source>
        <dbReference type="ARBA" id="ARBA00022840"/>
    </source>
</evidence>
<evidence type="ECO:0000259" key="10">
    <source>
        <dbReference type="PROSITE" id="PS50011"/>
    </source>
</evidence>
<keyword evidence="6" id="KW-0067">ATP-binding</keyword>
<gene>
    <name evidence="11" type="ORF">CITCOLO1_LOCUS21897</name>
</gene>
<evidence type="ECO:0000313" key="12">
    <source>
        <dbReference type="Proteomes" id="UP001642487"/>
    </source>
</evidence>
<dbReference type="CDD" id="cd13983">
    <property type="entry name" value="STKc_WNK"/>
    <property type="match status" value="1"/>
</dbReference>
<evidence type="ECO:0000256" key="1">
    <source>
        <dbReference type="ARBA" id="ARBA00012513"/>
    </source>
</evidence>
<dbReference type="InterPro" id="IPR000719">
    <property type="entry name" value="Prot_kinase_dom"/>
</dbReference>
<feature type="domain" description="Protein kinase" evidence="10">
    <location>
        <begin position="32"/>
        <end position="289"/>
    </location>
</feature>
<comment type="catalytic activity">
    <reaction evidence="7">
        <text>L-threonyl-[protein] + ATP = O-phospho-L-threonyl-[protein] + ADP + H(+)</text>
        <dbReference type="Rhea" id="RHEA:46608"/>
        <dbReference type="Rhea" id="RHEA-COMP:11060"/>
        <dbReference type="Rhea" id="RHEA-COMP:11605"/>
        <dbReference type="ChEBI" id="CHEBI:15378"/>
        <dbReference type="ChEBI" id="CHEBI:30013"/>
        <dbReference type="ChEBI" id="CHEBI:30616"/>
        <dbReference type="ChEBI" id="CHEBI:61977"/>
        <dbReference type="ChEBI" id="CHEBI:456216"/>
        <dbReference type="EC" id="2.7.11.1"/>
    </reaction>
</comment>
<evidence type="ECO:0000256" key="4">
    <source>
        <dbReference type="ARBA" id="ARBA00022741"/>
    </source>
</evidence>
<feature type="compositionally biased region" description="Basic and acidic residues" evidence="9">
    <location>
        <begin position="536"/>
        <end position="553"/>
    </location>
</feature>
<comment type="catalytic activity">
    <reaction evidence="8">
        <text>L-seryl-[protein] + ATP = O-phospho-L-seryl-[protein] + ADP + H(+)</text>
        <dbReference type="Rhea" id="RHEA:17989"/>
        <dbReference type="Rhea" id="RHEA-COMP:9863"/>
        <dbReference type="Rhea" id="RHEA-COMP:11604"/>
        <dbReference type="ChEBI" id="CHEBI:15378"/>
        <dbReference type="ChEBI" id="CHEBI:29999"/>
        <dbReference type="ChEBI" id="CHEBI:30616"/>
        <dbReference type="ChEBI" id="CHEBI:83421"/>
        <dbReference type="ChEBI" id="CHEBI:456216"/>
        <dbReference type="EC" id="2.7.11.1"/>
    </reaction>
</comment>
<feature type="region of interest" description="Disordered" evidence="9">
    <location>
        <begin position="515"/>
        <end position="553"/>
    </location>
</feature>
<organism evidence="11 12">
    <name type="scientific">Citrullus colocynthis</name>
    <name type="common">colocynth</name>
    <dbReference type="NCBI Taxonomy" id="252529"/>
    <lineage>
        <taxon>Eukaryota</taxon>
        <taxon>Viridiplantae</taxon>
        <taxon>Streptophyta</taxon>
        <taxon>Embryophyta</taxon>
        <taxon>Tracheophyta</taxon>
        <taxon>Spermatophyta</taxon>
        <taxon>Magnoliopsida</taxon>
        <taxon>eudicotyledons</taxon>
        <taxon>Gunneridae</taxon>
        <taxon>Pentapetalae</taxon>
        <taxon>rosids</taxon>
        <taxon>fabids</taxon>
        <taxon>Cucurbitales</taxon>
        <taxon>Cucurbitaceae</taxon>
        <taxon>Benincaseae</taxon>
        <taxon>Citrullus</taxon>
    </lineage>
</organism>
<dbReference type="SMART" id="SM00220">
    <property type="entry name" value="S_TKc"/>
    <property type="match status" value="1"/>
</dbReference>
<dbReference type="PROSITE" id="PS50011">
    <property type="entry name" value="PROTEIN_KINASE_DOM"/>
    <property type="match status" value="1"/>
</dbReference>
<keyword evidence="2" id="KW-0723">Serine/threonine-protein kinase</keyword>
<dbReference type="Proteomes" id="UP001642487">
    <property type="component" value="Chromosome 9"/>
</dbReference>
<protein>
    <recommendedName>
        <fullName evidence="1">non-specific serine/threonine protein kinase</fullName>
        <ecNumber evidence="1">2.7.11.1</ecNumber>
    </recommendedName>
</protein>
<sequence>MGKTDSINGFSDLVQHPDFSHYVEIDPTGRYGRYNEILGKGASKTVYRAFDEYEGIEVAWNQVKLCNFLQCPDDLERLYSEIHLLKTLKHKNIMKFYTSWVDTANKNINFVTEMFTSGTLRQYRLKHRRVNIRAVKRWCRQILRGLHYLHSQDPPVIHRDLKCDNIFVNGNQGEIKIGDLGLAAILRKSHADHCVGTPEFMAPEVYEEAYNELVDIYSFGMCVLEMVTFEYPYSECNHPVQIYKKVISGKKPAALYKVKDPSMRQFVEKCLAPVSCRLSARELLSDPFLQIDDCESKPKISDSRGELDDFASTAHPFLEQEKIFNSISYSIEASDEWRCRTVQKESDGIELFEDNDDDQLENLDNSIKGKIREDGNIVLRLRIADKEGHIRNIYFPFDTKNDTALTVATEMIAELDITDQDVIKIAEKIDGEIASLVLDWKPGPGIDETPRISYDGGSQSYNVSNQPSVNSLTESKQNGPKLYQILNCSTEQFFLKADQPTQSVVESIPKVSSQHYQSNSVLHENQAPSSNSFRQRHSDENYKKTDQSVGYNKEKVPDNKATVIDRTSLRSLLGSRSLSTVPSYYEDKFPSQIHWEIRWLWN</sequence>
<evidence type="ECO:0000256" key="2">
    <source>
        <dbReference type="ARBA" id="ARBA00022527"/>
    </source>
</evidence>
<dbReference type="Pfam" id="PF00069">
    <property type="entry name" value="Pkinase"/>
    <property type="match status" value="1"/>
</dbReference>
<proteinExistence type="predicted"/>
<evidence type="ECO:0000256" key="8">
    <source>
        <dbReference type="ARBA" id="ARBA00048679"/>
    </source>
</evidence>
<evidence type="ECO:0000256" key="7">
    <source>
        <dbReference type="ARBA" id="ARBA00047899"/>
    </source>
</evidence>
<dbReference type="InterPro" id="IPR024678">
    <property type="entry name" value="Kinase_OSR1/WNK_CCT"/>
</dbReference>
<keyword evidence="5" id="KW-0418">Kinase</keyword>
<feature type="compositionally biased region" description="Polar residues" evidence="9">
    <location>
        <begin position="515"/>
        <end position="533"/>
    </location>
</feature>
<keyword evidence="3" id="KW-0808">Transferase</keyword>
<dbReference type="EMBL" id="OZ021743">
    <property type="protein sequence ID" value="CAK9329441.1"/>
    <property type="molecule type" value="Genomic_DNA"/>
</dbReference>
<dbReference type="EC" id="2.7.11.1" evidence="1"/>
<evidence type="ECO:0000256" key="3">
    <source>
        <dbReference type="ARBA" id="ARBA00022679"/>
    </source>
</evidence>
<evidence type="ECO:0000313" key="11">
    <source>
        <dbReference type="EMBL" id="CAK9329441.1"/>
    </source>
</evidence>
<accession>A0ABP0ZCJ1</accession>
<dbReference type="InterPro" id="IPR011009">
    <property type="entry name" value="Kinase-like_dom_sf"/>
</dbReference>
<evidence type="ECO:0000256" key="5">
    <source>
        <dbReference type="ARBA" id="ARBA00022777"/>
    </source>
</evidence>
<dbReference type="PANTHER" id="PTHR13902">
    <property type="entry name" value="SERINE/THREONINE-PROTEIN KINASE WNK WITH NO LYSINE -RELATED"/>
    <property type="match status" value="1"/>
</dbReference>
<reference evidence="11 12" key="1">
    <citation type="submission" date="2024-03" db="EMBL/GenBank/DDBJ databases">
        <authorList>
            <person name="Gkanogiannis A."/>
            <person name="Becerra Lopez-Lavalle L."/>
        </authorList>
    </citation>
    <scope>NUCLEOTIDE SEQUENCE [LARGE SCALE GENOMIC DNA]</scope>
</reference>
<dbReference type="Gene3D" id="1.10.510.10">
    <property type="entry name" value="Transferase(Phosphotransferase) domain 1"/>
    <property type="match status" value="1"/>
</dbReference>